<dbReference type="Proteomes" id="UP001396334">
    <property type="component" value="Unassembled WGS sequence"/>
</dbReference>
<protein>
    <submittedName>
        <fullName evidence="2">Uncharacterized protein</fullName>
    </submittedName>
</protein>
<feature type="compositionally biased region" description="Polar residues" evidence="1">
    <location>
        <begin position="96"/>
        <end position="113"/>
    </location>
</feature>
<proteinExistence type="predicted"/>
<feature type="region of interest" description="Disordered" evidence="1">
    <location>
        <begin position="96"/>
        <end position="123"/>
    </location>
</feature>
<name>A0ABR2R230_9ROSI</name>
<evidence type="ECO:0000313" key="2">
    <source>
        <dbReference type="EMBL" id="KAK9006993.1"/>
    </source>
</evidence>
<keyword evidence="3" id="KW-1185">Reference proteome</keyword>
<sequence length="123" mass="14709">MTRFWFHLFWLPRLYIIKGRGLRAMRARLARLRMVNRRVMQSVITSQVAADQMEEQHRRIREAMDLRRVANALDDLWVLDCLFEVENDPLMRTAFQRINSQNPGRRNTPSTFTGGRRRRPSLP</sequence>
<organism evidence="2 3">
    <name type="scientific">Hibiscus sabdariffa</name>
    <name type="common">roselle</name>
    <dbReference type="NCBI Taxonomy" id="183260"/>
    <lineage>
        <taxon>Eukaryota</taxon>
        <taxon>Viridiplantae</taxon>
        <taxon>Streptophyta</taxon>
        <taxon>Embryophyta</taxon>
        <taxon>Tracheophyta</taxon>
        <taxon>Spermatophyta</taxon>
        <taxon>Magnoliopsida</taxon>
        <taxon>eudicotyledons</taxon>
        <taxon>Gunneridae</taxon>
        <taxon>Pentapetalae</taxon>
        <taxon>rosids</taxon>
        <taxon>malvids</taxon>
        <taxon>Malvales</taxon>
        <taxon>Malvaceae</taxon>
        <taxon>Malvoideae</taxon>
        <taxon>Hibiscus</taxon>
    </lineage>
</organism>
<evidence type="ECO:0000313" key="3">
    <source>
        <dbReference type="Proteomes" id="UP001396334"/>
    </source>
</evidence>
<comment type="caution">
    <text evidence="2">The sequence shown here is derived from an EMBL/GenBank/DDBJ whole genome shotgun (WGS) entry which is preliminary data.</text>
</comment>
<dbReference type="EMBL" id="JBBPBN010000028">
    <property type="protein sequence ID" value="KAK9006993.1"/>
    <property type="molecule type" value="Genomic_DNA"/>
</dbReference>
<gene>
    <name evidence="2" type="ORF">V6N11_019321</name>
</gene>
<evidence type="ECO:0000256" key="1">
    <source>
        <dbReference type="SAM" id="MobiDB-lite"/>
    </source>
</evidence>
<reference evidence="2 3" key="1">
    <citation type="journal article" date="2024" name="G3 (Bethesda)">
        <title>Genome assembly of Hibiscus sabdariffa L. provides insights into metabolisms of medicinal natural products.</title>
        <authorList>
            <person name="Kim T."/>
        </authorList>
    </citation>
    <scope>NUCLEOTIDE SEQUENCE [LARGE SCALE GENOMIC DNA]</scope>
    <source>
        <strain evidence="2">TK-2024</strain>
        <tissue evidence="2">Old leaves</tissue>
    </source>
</reference>
<accession>A0ABR2R230</accession>